<dbReference type="GO" id="GO:0090729">
    <property type="term" value="F:toxin activity"/>
    <property type="evidence" value="ECO:0007669"/>
    <property type="project" value="UniProtKB-KW"/>
</dbReference>
<dbReference type="PANTHER" id="PTHR33653">
    <property type="entry name" value="RIBONUCLEASE VAPC2"/>
    <property type="match status" value="1"/>
</dbReference>
<keyword evidence="2 8" id="KW-1277">Toxin-antitoxin system</keyword>
<dbReference type="HAMAP" id="MF_00265">
    <property type="entry name" value="VapC_Nob1"/>
    <property type="match status" value="1"/>
</dbReference>
<dbReference type="Pfam" id="PF01850">
    <property type="entry name" value="PIN"/>
    <property type="match status" value="1"/>
</dbReference>
<proteinExistence type="inferred from homology"/>
<comment type="similarity">
    <text evidence="7 8">Belongs to the PINc/VapC protein family.</text>
</comment>
<dbReference type="GO" id="GO:0004540">
    <property type="term" value="F:RNA nuclease activity"/>
    <property type="evidence" value="ECO:0007669"/>
    <property type="project" value="InterPro"/>
</dbReference>
<evidence type="ECO:0000256" key="5">
    <source>
        <dbReference type="ARBA" id="ARBA00022801"/>
    </source>
</evidence>
<dbReference type="InterPro" id="IPR002716">
    <property type="entry name" value="PIN_dom"/>
</dbReference>
<evidence type="ECO:0000256" key="7">
    <source>
        <dbReference type="ARBA" id="ARBA00038093"/>
    </source>
</evidence>
<comment type="caution">
    <text evidence="10">The sequence shown here is derived from an EMBL/GenBank/DDBJ whole genome shotgun (WGS) entry which is preliminary data.</text>
</comment>
<accession>A0A371X9K8</accession>
<comment type="cofactor">
    <cofactor evidence="1 8">
        <name>Mg(2+)</name>
        <dbReference type="ChEBI" id="CHEBI:18420"/>
    </cofactor>
</comment>
<dbReference type="EC" id="3.1.-.-" evidence="8"/>
<evidence type="ECO:0000256" key="8">
    <source>
        <dbReference type="HAMAP-Rule" id="MF_00265"/>
    </source>
</evidence>
<dbReference type="AlphaFoldDB" id="A0A371X9K8"/>
<keyword evidence="3 8" id="KW-0540">Nuclease</keyword>
<evidence type="ECO:0000256" key="1">
    <source>
        <dbReference type="ARBA" id="ARBA00001946"/>
    </source>
</evidence>
<keyword evidence="4 8" id="KW-0479">Metal-binding</keyword>
<gene>
    <name evidence="8" type="primary">vapC</name>
    <name evidence="10" type="ORF">DY251_16525</name>
</gene>
<dbReference type="GO" id="GO:0000287">
    <property type="term" value="F:magnesium ion binding"/>
    <property type="evidence" value="ECO:0007669"/>
    <property type="project" value="UniProtKB-UniRule"/>
</dbReference>
<dbReference type="PANTHER" id="PTHR33653:SF1">
    <property type="entry name" value="RIBONUCLEASE VAPC2"/>
    <property type="match status" value="1"/>
</dbReference>
<sequence length="134" mass="14297">MVIDTSAIVAIALNEPDAAALRQRIFDDPVRLISAATVLETASVIETRLGDAAGGDLDLWLLKAEVEIVAVSAEHADQARRAWRRYGKGRHPAALNYGDCFSYALARLTGEPLLFKGSDFSQTDIAIVGAGNDG</sequence>
<dbReference type="GO" id="GO:0016787">
    <property type="term" value="F:hydrolase activity"/>
    <property type="evidence" value="ECO:0007669"/>
    <property type="project" value="UniProtKB-KW"/>
</dbReference>
<keyword evidence="8" id="KW-0800">Toxin</keyword>
<organism evidence="10 11">
    <name type="scientific">Mesorhizobium denitrificans</name>
    <dbReference type="NCBI Taxonomy" id="2294114"/>
    <lineage>
        <taxon>Bacteria</taxon>
        <taxon>Pseudomonadati</taxon>
        <taxon>Pseudomonadota</taxon>
        <taxon>Alphaproteobacteria</taxon>
        <taxon>Hyphomicrobiales</taxon>
        <taxon>Phyllobacteriaceae</taxon>
        <taxon>Mesorhizobium</taxon>
    </lineage>
</organism>
<evidence type="ECO:0000259" key="9">
    <source>
        <dbReference type="Pfam" id="PF01850"/>
    </source>
</evidence>
<dbReference type="RefSeq" id="WP_116625006.1">
    <property type="nucleotide sequence ID" value="NZ_QURN01000013.1"/>
</dbReference>
<feature type="domain" description="PIN" evidence="9">
    <location>
        <begin position="1"/>
        <end position="124"/>
    </location>
</feature>
<evidence type="ECO:0000256" key="3">
    <source>
        <dbReference type="ARBA" id="ARBA00022722"/>
    </source>
</evidence>
<dbReference type="EMBL" id="QURN01000013">
    <property type="protein sequence ID" value="RFC65900.1"/>
    <property type="molecule type" value="Genomic_DNA"/>
</dbReference>
<comment type="function">
    <text evidence="8">Toxic component of a toxin-antitoxin (TA) system. An RNase.</text>
</comment>
<dbReference type="CDD" id="cd09871">
    <property type="entry name" value="PIN_MtVapC28-VapC30-like"/>
    <property type="match status" value="1"/>
</dbReference>
<keyword evidence="11" id="KW-1185">Reference proteome</keyword>
<dbReference type="Proteomes" id="UP000262379">
    <property type="component" value="Unassembled WGS sequence"/>
</dbReference>
<reference evidence="11" key="1">
    <citation type="submission" date="2018-08" db="EMBL/GenBank/DDBJ databases">
        <authorList>
            <person name="Im W.T."/>
        </authorList>
    </citation>
    <scope>NUCLEOTIDE SEQUENCE [LARGE SCALE GENOMIC DNA]</scope>
    <source>
        <strain evidence="11">LA-28</strain>
    </source>
</reference>
<dbReference type="InterPro" id="IPR029060">
    <property type="entry name" value="PIN-like_dom_sf"/>
</dbReference>
<name>A0A371X9K8_9HYPH</name>
<dbReference type="SUPFAM" id="SSF88723">
    <property type="entry name" value="PIN domain-like"/>
    <property type="match status" value="1"/>
</dbReference>
<dbReference type="InterPro" id="IPR022907">
    <property type="entry name" value="VapC_family"/>
</dbReference>
<evidence type="ECO:0000256" key="6">
    <source>
        <dbReference type="ARBA" id="ARBA00022842"/>
    </source>
</evidence>
<feature type="binding site" evidence="8">
    <location>
        <position position="99"/>
    </location>
    <ligand>
        <name>Mg(2+)</name>
        <dbReference type="ChEBI" id="CHEBI:18420"/>
    </ligand>
</feature>
<protein>
    <recommendedName>
        <fullName evidence="8">Ribonuclease VapC</fullName>
        <shortName evidence="8">RNase VapC</shortName>
        <ecNumber evidence="8">3.1.-.-</ecNumber>
    </recommendedName>
    <alternativeName>
        <fullName evidence="8">Toxin VapC</fullName>
    </alternativeName>
</protein>
<evidence type="ECO:0000256" key="2">
    <source>
        <dbReference type="ARBA" id="ARBA00022649"/>
    </source>
</evidence>
<keyword evidence="6 8" id="KW-0460">Magnesium</keyword>
<dbReference type="InterPro" id="IPR050556">
    <property type="entry name" value="Type_II_TA_system_RNase"/>
</dbReference>
<keyword evidence="5 8" id="KW-0378">Hydrolase</keyword>
<evidence type="ECO:0000256" key="4">
    <source>
        <dbReference type="ARBA" id="ARBA00022723"/>
    </source>
</evidence>
<dbReference type="Gene3D" id="3.40.50.1010">
    <property type="entry name" value="5'-nuclease"/>
    <property type="match status" value="1"/>
</dbReference>
<feature type="binding site" evidence="8">
    <location>
        <position position="4"/>
    </location>
    <ligand>
        <name>Mg(2+)</name>
        <dbReference type="ChEBI" id="CHEBI:18420"/>
    </ligand>
</feature>
<evidence type="ECO:0000313" key="11">
    <source>
        <dbReference type="Proteomes" id="UP000262379"/>
    </source>
</evidence>
<evidence type="ECO:0000313" key="10">
    <source>
        <dbReference type="EMBL" id="RFC65900.1"/>
    </source>
</evidence>